<dbReference type="RefSeq" id="WP_013207503.1">
    <property type="nucleotide sequence ID" value="NC_014309.1"/>
</dbReference>
<sequence length="118" mass="12428">MVACLANPACDAALAEVGAEAMAAAEVAEAAAIEAAEAAEQACSTLSKQAVKGIRSYLKRIAEHKQKLSDFIENPTVRPGMEGLPQEAVEAQQAARINHLLTEIQTFGQNIVKLIKGN</sequence>
<accession>D8P7A3</accession>
<geneLocation type="plasmid" evidence="1">
    <name>RCFBPv3_mp</name>
</geneLocation>
<dbReference type="EMBL" id="FP885907">
    <property type="protein sequence ID" value="CBJ52937.1"/>
    <property type="molecule type" value="Genomic_DNA"/>
</dbReference>
<gene>
    <name evidence="1" type="ORF">RCFBP_mp10146</name>
</gene>
<dbReference type="AlphaFoldDB" id="D8P7A3"/>
<evidence type="ECO:0000313" key="1">
    <source>
        <dbReference type="EMBL" id="CBJ52937.1"/>
    </source>
</evidence>
<keyword evidence="1" id="KW-0614">Plasmid</keyword>
<protein>
    <submittedName>
        <fullName evidence="1">Uncharacterized protein</fullName>
    </submittedName>
</protein>
<name>D8P7A3_RALSL</name>
<reference evidence="1" key="2">
    <citation type="submission" date="2010-02" db="EMBL/GenBank/DDBJ databases">
        <authorList>
            <person name="Genoscope - CEA"/>
        </authorList>
    </citation>
    <scope>NUCLEOTIDE SEQUENCE</scope>
    <source>
        <strain evidence="1">CFBP2957</strain>
        <plasmid evidence="1">RCFBPv3_mp</plasmid>
    </source>
</reference>
<proteinExistence type="predicted"/>
<organism evidence="1">
    <name type="scientific">Ralstonia solanacearum CFBP2957</name>
    <dbReference type="NCBI Taxonomy" id="859656"/>
    <lineage>
        <taxon>Bacteria</taxon>
        <taxon>Pseudomonadati</taxon>
        <taxon>Pseudomonadota</taxon>
        <taxon>Betaproteobacteria</taxon>
        <taxon>Burkholderiales</taxon>
        <taxon>Burkholderiaceae</taxon>
        <taxon>Ralstonia</taxon>
        <taxon>Ralstonia solanacearum species complex</taxon>
    </lineage>
</organism>
<reference evidence="1" key="1">
    <citation type="journal article" date="2010" name="BMC Genomics">
        <title>Genomes of three tomato pathogens within the Ralstonia solanacearum species complex reveal significant evolutionary divergence.</title>
        <authorList>
            <person name="Remenant B."/>
            <person name="Coupat-Goutaland B."/>
            <person name="Guidot A."/>
            <person name="Cellier G."/>
            <person name="Wicker E."/>
            <person name="Allen C."/>
            <person name="Fegan M."/>
            <person name="Pruvost O."/>
            <person name="Elbaz M."/>
            <person name="Calteau A."/>
            <person name="Salvignol G."/>
            <person name="Mornico D."/>
            <person name="Mangenot S."/>
            <person name="Barbe V."/>
            <person name="Medigue C."/>
            <person name="Prior P."/>
        </authorList>
    </citation>
    <scope>NUCLEOTIDE SEQUENCE [LARGE SCALE GENOMIC DNA]</scope>
    <source>
        <strain evidence="1">CFBP2957</strain>
        <plasmid evidence="1">RCFBPv3_mp</plasmid>
    </source>
</reference>